<feature type="domain" description="Rieske" evidence="7">
    <location>
        <begin position="199"/>
        <end position="292"/>
    </location>
</feature>
<dbReference type="Pfam" id="PF00355">
    <property type="entry name" value="Rieske"/>
    <property type="match status" value="1"/>
</dbReference>
<keyword evidence="6" id="KW-1133">Transmembrane helix</keyword>
<evidence type="ECO:0000256" key="5">
    <source>
        <dbReference type="ARBA" id="ARBA00023157"/>
    </source>
</evidence>
<dbReference type="Pfam" id="PF04173">
    <property type="entry name" value="DoxD"/>
    <property type="match status" value="1"/>
</dbReference>
<feature type="transmembrane region" description="Helical" evidence="6">
    <location>
        <begin position="65"/>
        <end position="83"/>
    </location>
</feature>
<sequence>MKDFVLLPLRLFLGFTFLYAGLSKVLDRVYLDPSAPLGVKQQMLAAAETSPIGAVVRLSAEHSTFTGLAIAFGEVAVGAAVLVGFWTRAAAIGGALLALSFFLTTSWDVSPYYLGADIFVVFAWTPLAIAGDQGRFTVRNFLRAAARRRWPEGNAERRAMVIGGSVAATLAAAGVSVGSAVAFGRRDAGRTGKGTGTGVAIVPVADLPVGESLKFTTSDGGPAYLLHPAPDSYLAFRAACTHQGCPVSLEDDGFRCPCHGGTFDRNGRVTGGPPPAPLAGIPVRIVDGVITTA</sequence>
<evidence type="ECO:0000313" key="8">
    <source>
        <dbReference type="EMBL" id="PRY23910.1"/>
    </source>
</evidence>
<evidence type="ECO:0000259" key="7">
    <source>
        <dbReference type="PROSITE" id="PS51296"/>
    </source>
</evidence>
<keyword evidence="2" id="KW-0479">Metal-binding</keyword>
<evidence type="ECO:0000256" key="6">
    <source>
        <dbReference type="SAM" id="Phobius"/>
    </source>
</evidence>
<dbReference type="PROSITE" id="PS51296">
    <property type="entry name" value="RIESKE"/>
    <property type="match status" value="1"/>
</dbReference>
<dbReference type="Proteomes" id="UP000239209">
    <property type="component" value="Unassembled WGS sequence"/>
</dbReference>
<comment type="caution">
    <text evidence="8">The sequence shown here is derived from an EMBL/GenBank/DDBJ whole genome shotgun (WGS) entry which is preliminary data.</text>
</comment>
<keyword evidence="4" id="KW-0411">Iron-sulfur</keyword>
<dbReference type="InterPro" id="IPR007301">
    <property type="entry name" value="DoxD"/>
</dbReference>
<keyword evidence="5" id="KW-1015">Disulfide bond</keyword>
<evidence type="ECO:0000256" key="4">
    <source>
        <dbReference type="ARBA" id="ARBA00023014"/>
    </source>
</evidence>
<gene>
    <name evidence="8" type="ORF">CLV70_11441</name>
</gene>
<organism evidence="8 9">
    <name type="scientific">Pseudosporangium ferrugineum</name>
    <dbReference type="NCBI Taxonomy" id="439699"/>
    <lineage>
        <taxon>Bacteria</taxon>
        <taxon>Bacillati</taxon>
        <taxon>Actinomycetota</taxon>
        <taxon>Actinomycetes</taxon>
        <taxon>Micromonosporales</taxon>
        <taxon>Micromonosporaceae</taxon>
        <taxon>Pseudosporangium</taxon>
    </lineage>
</organism>
<dbReference type="EMBL" id="PVZG01000014">
    <property type="protein sequence ID" value="PRY23910.1"/>
    <property type="molecule type" value="Genomic_DNA"/>
</dbReference>
<feature type="transmembrane region" description="Helical" evidence="6">
    <location>
        <begin position="159"/>
        <end position="183"/>
    </location>
</feature>
<proteinExistence type="predicted"/>
<dbReference type="InterPro" id="IPR017941">
    <property type="entry name" value="Rieske_2Fe-2S"/>
</dbReference>
<dbReference type="PRINTS" id="PR00162">
    <property type="entry name" value="RIESKE"/>
</dbReference>
<dbReference type="AlphaFoldDB" id="A0A2T0RS28"/>
<dbReference type="InterPro" id="IPR005805">
    <property type="entry name" value="Rieske_Fe-S_prot_C"/>
</dbReference>
<keyword evidence="3" id="KW-0408">Iron</keyword>
<dbReference type="GO" id="GO:0046872">
    <property type="term" value="F:metal ion binding"/>
    <property type="evidence" value="ECO:0007669"/>
    <property type="project" value="UniProtKB-KW"/>
</dbReference>
<keyword evidence="6" id="KW-0812">Transmembrane</keyword>
<dbReference type="GO" id="GO:0004497">
    <property type="term" value="F:monooxygenase activity"/>
    <property type="evidence" value="ECO:0007669"/>
    <property type="project" value="UniProtKB-ARBA"/>
</dbReference>
<dbReference type="PANTHER" id="PTHR39157">
    <property type="entry name" value="INTEGRAL MEMBRANE PROTEIN-RELATED"/>
    <property type="match status" value="1"/>
</dbReference>
<name>A0A2T0RS28_9ACTN</name>
<dbReference type="InterPro" id="IPR036922">
    <property type="entry name" value="Rieske_2Fe-2S_sf"/>
</dbReference>
<dbReference type="SUPFAM" id="SSF50022">
    <property type="entry name" value="ISP domain"/>
    <property type="match status" value="1"/>
</dbReference>
<protein>
    <submittedName>
        <fullName evidence="8">DoxX-like protein</fullName>
    </submittedName>
</protein>
<feature type="transmembrane region" description="Helical" evidence="6">
    <location>
        <begin position="113"/>
        <end position="138"/>
    </location>
</feature>
<keyword evidence="6" id="KW-0472">Membrane</keyword>
<evidence type="ECO:0000256" key="2">
    <source>
        <dbReference type="ARBA" id="ARBA00022723"/>
    </source>
</evidence>
<dbReference type="CDD" id="cd03467">
    <property type="entry name" value="Rieske"/>
    <property type="match status" value="1"/>
</dbReference>
<dbReference type="PANTHER" id="PTHR39157:SF1">
    <property type="entry name" value="DOXX FAMILY PROTEIN"/>
    <property type="match status" value="1"/>
</dbReference>
<dbReference type="GO" id="GO:0016020">
    <property type="term" value="C:membrane"/>
    <property type="evidence" value="ECO:0007669"/>
    <property type="project" value="InterPro"/>
</dbReference>
<dbReference type="GO" id="GO:0016705">
    <property type="term" value="F:oxidoreductase activity, acting on paired donors, with incorporation or reduction of molecular oxygen"/>
    <property type="evidence" value="ECO:0007669"/>
    <property type="project" value="UniProtKB-ARBA"/>
</dbReference>
<dbReference type="OrthoDB" id="25106at2"/>
<accession>A0A2T0RS28</accession>
<keyword evidence="1" id="KW-0001">2Fe-2S</keyword>
<reference evidence="8 9" key="1">
    <citation type="submission" date="2018-03" db="EMBL/GenBank/DDBJ databases">
        <title>Genomic Encyclopedia of Archaeal and Bacterial Type Strains, Phase II (KMG-II): from individual species to whole genera.</title>
        <authorList>
            <person name="Goeker M."/>
        </authorList>
    </citation>
    <scope>NUCLEOTIDE SEQUENCE [LARGE SCALE GENOMIC DNA]</scope>
    <source>
        <strain evidence="8 9">DSM 45348</strain>
    </source>
</reference>
<dbReference type="Gene3D" id="2.102.10.10">
    <property type="entry name" value="Rieske [2Fe-2S] iron-sulphur domain"/>
    <property type="match status" value="1"/>
</dbReference>
<evidence type="ECO:0000256" key="3">
    <source>
        <dbReference type="ARBA" id="ARBA00023004"/>
    </source>
</evidence>
<keyword evidence="9" id="KW-1185">Reference proteome</keyword>
<dbReference type="GO" id="GO:0051537">
    <property type="term" value="F:2 iron, 2 sulfur cluster binding"/>
    <property type="evidence" value="ECO:0007669"/>
    <property type="project" value="UniProtKB-KW"/>
</dbReference>
<evidence type="ECO:0000313" key="9">
    <source>
        <dbReference type="Proteomes" id="UP000239209"/>
    </source>
</evidence>
<evidence type="ECO:0000256" key="1">
    <source>
        <dbReference type="ARBA" id="ARBA00022714"/>
    </source>
</evidence>
<dbReference type="RefSeq" id="WP_106129324.1">
    <property type="nucleotide sequence ID" value="NZ_PVZG01000014.1"/>
</dbReference>